<accession>A0A3Q9CLP5</accession>
<dbReference type="NCBIfam" id="TIGR01704">
    <property type="entry name" value="MTA_SAH-Nsdase"/>
    <property type="match status" value="1"/>
</dbReference>
<keyword evidence="3" id="KW-0028">Amino-acid biosynthesis</keyword>
<dbReference type="RefSeq" id="WP_126071403.1">
    <property type="nucleotide sequence ID" value="NZ_CP026513.1"/>
</dbReference>
<evidence type="ECO:0000256" key="2">
    <source>
        <dbReference type="ARBA" id="ARBA00011974"/>
    </source>
</evidence>
<keyword evidence="4 7" id="KW-0378">Hydrolase</keyword>
<dbReference type="PANTHER" id="PTHR46832">
    <property type="entry name" value="5'-METHYLTHIOADENOSINE/S-ADENOSYLHOMOCYSTEINE NUCLEOSIDASE"/>
    <property type="match status" value="1"/>
</dbReference>
<dbReference type="CDD" id="cd09008">
    <property type="entry name" value="MTAN"/>
    <property type="match status" value="1"/>
</dbReference>
<proteinExistence type="predicted"/>
<evidence type="ECO:0000313" key="7">
    <source>
        <dbReference type="EMBL" id="AZP36140.1"/>
    </source>
</evidence>
<evidence type="ECO:0000256" key="4">
    <source>
        <dbReference type="ARBA" id="ARBA00022801"/>
    </source>
</evidence>
<dbReference type="InterPro" id="IPR010049">
    <property type="entry name" value="MTA_SAH_Nsdase"/>
</dbReference>
<evidence type="ECO:0000259" key="6">
    <source>
        <dbReference type="Pfam" id="PF01048"/>
    </source>
</evidence>
<feature type="domain" description="Nucleoside phosphorylase" evidence="6">
    <location>
        <begin position="3"/>
        <end position="227"/>
    </location>
</feature>
<evidence type="ECO:0000256" key="5">
    <source>
        <dbReference type="ARBA" id="ARBA00023167"/>
    </source>
</evidence>
<organism evidence="7 8">
    <name type="scientific">Candidatus Annandia adelgestsuga</name>
    <dbReference type="NCBI Taxonomy" id="1302411"/>
    <lineage>
        <taxon>Bacteria</taxon>
        <taxon>Pseudomonadati</taxon>
        <taxon>Pseudomonadota</taxon>
        <taxon>Gammaproteobacteria</taxon>
        <taxon>Enterobacterales</taxon>
        <taxon>Enterobacteriaceae</taxon>
        <taxon>Candidatus Annandia</taxon>
    </lineage>
</organism>
<dbReference type="Proteomes" id="UP000274458">
    <property type="component" value="Chromosome"/>
</dbReference>
<dbReference type="GO" id="GO:0008930">
    <property type="term" value="F:methylthioadenosine nucleosidase activity"/>
    <property type="evidence" value="ECO:0007669"/>
    <property type="project" value="InterPro"/>
</dbReference>
<dbReference type="InterPro" id="IPR000845">
    <property type="entry name" value="Nucleoside_phosphorylase_d"/>
</dbReference>
<dbReference type="InterPro" id="IPR035994">
    <property type="entry name" value="Nucleoside_phosphorylase_sf"/>
</dbReference>
<dbReference type="OrthoDB" id="9792278at2"/>
<evidence type="ECO:0000256" key="1">
    <source>
        <dbReference type="ARBA" id="ARBA00004945"/>
    </source>
</evidence>
<evidence type="ECO:0000313" key="8">
    <source>
        <dbReference type="Proteomes" id="UP000274458"/>
    </source>
</evidence>
<dbReference type="UniPathway" id="UPA00904">
    <property type="reaction ID" value="UER00871"/>
</dbReference>
<name>A0A3Q9CLP5_9ENTR</name>
<dbReference type="PANTHER" id="PTHR46832:SF1">
    <property type="entry name" value="5'-METHYLTHIOADENOSINE_S-ADENOSYLHOMOCYSTEINE NUCLEOSIDASE"/>
    <property type="match status" value="1"/>
</dbReference>
<dbReference type="EMBL" id="CP026513">
    <property type="protein sequence ID" value="AZP36140.1"/>
    <property type="molecule type" value="Genomic_DNA"/>
</dbReference>
<dbReference type="Gene3D" id="3.40.50.1580">
    <property type="entry name" value="Nucleoside phosphorylase domain"/>
    <property type="match status" value="1"/>
</dbReference>
<dbReference type="EC" id="3.2.2.9" evidence="2"/>
<keyword evidence="5" id="KW-0486">Methionine biosynthesis</keyword>
<keyword evidence="7" id="KW-0326">Glycosidase</keyword>
<evidence type="ECO:0000256" key="3">
    <source>
        <dbReference type="ARBA" id="ARBA00022605"/>
    </source>
</evidence>
<dbReference type="GO" id="GO:0009164">
    <property type="term" value="P:nucleoside catabolic process"/>
    <property type="evidence" value="ECO:0007669"/>
    <property type="project" value="InterPro"/>
</dbReference>
<sequence>MIKIGIIISINMEVYYLLKYLTNIKFYNFINFKIYKGFWNNIKIIIFQTNIGKVNSTIGTTLLIEKFKVNMIINVGTSGSISKKIKINNIILSKKTAYYDTNINFINNFKKHELNNSNYFNLNIKLISCFEMCINKIKNKYKKGLIVSGDYFIDNKIAINNIKKKFPKAIAIDMESASISHVCYLFNKPCVILRIVSDLSCDNSIKIFKKNVNNISLKISNIINIFLKKYIYKNFNLL</sequence>
<dbReference type="AlphaFoldDB" id="A0A3Q9CLP5"/>
<comment type="pathway">
    <text evidence="1">Amino-acid biosynthesis; L-methionine biosynthesis via salvage pathway; S-methyl-5-thio-alpha-D-ribose 1-phosphate from S-methyl-5'-thioadenosine (hydrolase route): step 1/2.</text>
</comment>
<dbReference type="Pfam" id="PF01048">
    <property type="entry name" value="PNP_UDP_1"/>
    <property type="match status" value="1"/>
</dbReference>
<dbReference type="GO" id="GO:0008782">
    <property type="term" value="F:adenosylhomocysteine nucleosidase activity"/>
    <property type="evidence" value="ECO:0007669"/>
    <property type="project" value="UniProtKB-EC"/>
</dbReference>
<reference evidence="7 8" key="1">
    <citation type="journal article" date="2018" name="Genome Biol. Evol.">
        <title>Partnering With a Pest: Genomes of Hemlock Woolly Adelgid Symbionts Reveal Atypical Nutritional Provisioning Patterns in Dual-Obligate Bacteria.</title>
        <authorList>
            <person name="Weglarz K.M."/>
            <person name="Havill N.P."/>
            <person name="Burke G.R."/>
            <person name="von Dohlen C.D."/>
        </authorList>
    </citation>
    <scope>NUCLEOTIDE SEQUENCE [LARGE SCALE GENOMIC DNA]</scope>
    <source>
        <strain evidence="7">ENA</strain>
    </source>
</reference>
<dbReference type="GO" id="GO:0005829">
    <property type="term" value="C:cytosol"/>
    <property type="evidence" value="ECO:0007669"/>
    <property type="project" value="TreeGrafter"/>
</dbReference>
<dbReference type="NCBIfam" id="NF004079">
    <property type="entry name" value="PRK05584.1"/>
    <property type="match status" value="1"/>
</dbReference>
<dbReference type="GO" id="GO:0019509">
    <property type="term" value="P:L-methionine salvage from methylthioadenosine"/>
    <property type="evidence" value="ECO:0007669"/>
    <property type="project" value="UniProtKB-UniPathway"/>
</dbReference>
<protein>
    <recommendedName>
        <fullName evidence="2">adenosylhomocysteine nucleosidase</fullName>
        <ecNumber evidence="2">3.2.2.9</ecNumber>
    </recommendedName>
</protein>
<dbReference type="KEGG" id="aade:C3B56_00003"/>
<dbReference type="GO" id="GO:0019284">
    <property type="term" value="P:L-methionine salvage from S-adenosylmethionine"/>
    <property type="evidence" value="ECO:0007669"/>
    <property type="project" value="TreeGrafter"/>
</dbReference>
<dbReference type="SUPFAM" id="SSF53167">
    <property type="entry name" value="Purine and uridine phosphorylases"/>
    <property type="match status" value="1"/>
</dbReference>
<keyword evidence="8" id="KW-1185">Reference proteome</keyword>
<gene>
    <name evidence="7" type="primary">mtnN</name>
    <name evidence="7" type="ORF">C3B56_00003</name>
</gene>